<name>A0A2K1QX40_9PEZI</name>
<feature type="compositionally biased region" description="Basic and acidic residues" evidence="1">
    <location>
        <begin position="116"/>
        <end position="125"/>
    </location>
</feature>
<feature type="region of interest" description="Disordered" evidence="1">
    <location>
        <begin position="112"/>
        <end position="309"/>
    </location>
</feature>
<dbReference type="OrthoDB" id="10624402at2759"/>
<feature type="compositionally biased region" description="Basic and acidic residues" evidence="1">
    <location>
        <begin position="260"/>
        <end position="270"/>
    </location>
</feature>
<feature type="compositionally biased region" description="Basic residues" evidence="1">
    <location>
        <begin position="126"/>
        <end position="136"/>
    </location>
</feature>
<evidence type="ECO:0000313" key="2">
    <source>
        <dbReference type="EMBL" id="PNS19625.1"/>
    </source>
</evidence>
<accession>A0A2K1QX40</accession>
<dbReference type="InParanoid" id="A0A2K1QX40"/>
<dbReference type="Proteomes" id="UP000243797">
    <property type="component" value="Unassembled WGS sequence"/>
</dbReference>
<gene>
    <name evidence="2" type="ORF">CAC42_7469</name>
</gene>
<feature type="compositionally biased region" description="Basic and acidic residues" evidence="1">
    <location>
        <begin position="155"/>
        <end position="172"/>
    </location>
</feature>
<evidence type="ECO:0000313" key="3">
    <source>
        <dbReference type="Proteomes" id="UP000243797"/>
    </source>
</evidence>
<sequence length="406" mass="46405">MPVEAAVVLSQFCIGLCIVCSTHILRSARREIEDFYDYRRLCRGKAINGQRQRERCRLIRRKMRKAKRYGKPKYTIAKFKPSRHDEPIFWDVDGASGAPPNWRAMRRGHVAGLKSHRLDGQEKKDRRMKGSKRIPRRERILATHPYGAGSKEKKRRGEEKGMKGEKGWERESVVPTLDVCDEGRESKVSKPPPRKTPSRSKSDPGSAGTSFSVLSGDPERLGENQMMPDSCGMSRKSRSRSVNDGGQARGSNPYLGWTTVDHEQPKRDQTKASSTIKPCQTHKQYEPSLDSDPRSSQTSPPTTRSRRSGLLIFRYIPKHFERFPFLNKKHAKPFKAMQKRRRKPLPERARDYIRESWKKVYEEDDSGYVLGYWGFRRGYSATHYDPTHTHGGTSGAAPSAVSASNR</sequence>
<dbReference type="AlphaFoldDB" id="A0A2K1QX40"/>
<dbReference type="EMBL" id="NKHZ01000031">
    <property type="protein sequence ID" value="PNS19625.1"/>
    <property type="molecule type" value="Genomic_DNA"/>
</dbReference>
<evidence type="ECO:0000256" key="1">
    <source>
        <dbReference type="SAM" id="MobiDB-lite"/>
    </source>
</evidence>
<proteinExistence type="predicted"/>
<protein>
    <submittedName>
        <fullName evidence="2">Uncharacterized protein</fullName>
    </submittedName>
</protein>
<reference evidence="2 3" key="1">
    <citation type="submission" date="2017-06" db="EMBL/GenBank/DDBJ databases">
        <title>Draft genome sequence of a variant of Elsinoe murrayae.</title>
        <authorList>
            <person name="Cheng Q."/>
        </authorList>
    </citation>
    <scope>NUCLEOTIDE SEQUENCE [LARGE SCALE GENOMIC DNA]</scope>
    <source>
        <strain evidence="2 3">CQ-2017a</strain>
    </source>
</reference>
<feature type="region of interest" description="Disordered" evidence="1">
    <location>
        <begin position="383"/>
        <end position="406"/>
    </location>
</feature>
<feature type="compositionally biased region" description="Polar residues" evidence="1">
    <location>
        <begin position="271"/>
        <end position="282"/>
    </location>
</feature>
<feature type="compositionally biased region" description="Low complexity" evidence="1">
    <location>
        <begin position="294"/>
        <end position="303"/>
    </location>
</feature>
<comment type="caution">
    <text evidence="2">The sequence shown here is derived from an EMBL/GenBank/DDBJ whole genome shotgun (WGS) entry which is preliminary data.</text>
</comment>
<organism evidence="2 3">
    <name type="scientific">Sphaceloma murrayae</name>
    <dbReference type="NCBI Taxonomy" id="2082308"/>
    <lineage>
        <taxon>Eukaryota</taxon>
        <taxon>Fungi</taxon>
        <taxon>Dikarya</taxon>
        <taxon>Ascomycota</taxon>
        <taxon>Pezizomycotina</taxon>
        <taxon>Dothideomycetes</taxon>
        <taxon>Dothideomycetidae</taxon>
        <taxon>Myriangiales</taxon>
        <taxon>Elsinoaceae</taxon>
        <taxon>Sphaceloma</taxon>
    </lineage>
</organism>
<keyword evidence="3" id="KW-1185">Reference proteome</keyword>